<sequence length="331" mass="36531">MERWVVSLDDAETFDFGGAFIPAYEGRLESEGWKAVDMGSAVGRHGGVYWKGRDPWERRRLLVDASGIVAHMRCRAARSGLTATERRRLFDEPAPYGPALPKTRPSHPADGRKTRRTGPEAIQAVVDFADVDDGRLDALADEELMDPVERRHVRIDARRSAMLSDRFMLFSGPYDPKERERVVVLVAQRLMFARIAADVLDRLSDLSGIPGRADEAMGLEVNLRLSHASLVCHPHWRPELESVLDDMYATERDYRLGCEAADAIEAACGADSVKWKRALAVGLDALTVAVAVATIRQMLTDGGVLSAIPLSVLLIAVTATAAWFSWRAHTA</sequence>
<dbReference type="Proteomes" id="UP000470200">
    <property type="component" value="Unassembled WGS sequence"/>
</dbReference>
<reference evidence="1 2" key="1">
    <citation type="journal article" date="2019" name="Nat. Med.">
        <title>A library of human gut bacterial isolates paired with longitudinal multiomics data enables mechanistic microbiome research.</title>
        <authorList>
            <person name="Poyet M."/>
            <person name="Groussin M."/>
            <person name="Gibbons S.M."/>
            <person name="Avila-Pacheco J."/>
            <person name="Jiang X."/>
            <person name="Kearney S.M."/>
            <person name="Perrotta A.R."/>
            <person name="Berdy B."/>
            <person name="Zhao S."/>
            <person name="Lieberman T.D."/>
            <person name="Swanson P.K."/>
            <person name="Smith M."/>
            <person name="Roesemann S."/>
            <person name="Alexander J.E."/>
            <person name="Rich S.A."/>
            <person name="Livny J."/>
            <person name="Vlamakis H."/>
            <person name="Clish C."/>
            <person name="Bullock K."/>
            <person name="Deik A."/>
            <person name="Scott J."/>
            <person name="Pierce K.A."/>
            <person name="Xavier R.J."/>
            <person name="Alm E.J."/>
        </authorList>
    </citation>
    <scope>NUCLEOTIDE SEQUENCE [LARGE SCALE GENOMIC DNA]</scope>
    <source>
        <strain evidence="1 2">BIOML-A105</strain>
    </source>
</reference>
<evidence type="ECO:0000313" key="1">
    <source>
        <dbReference type="EMBL" id="KAB5883466.1"/>
    </source>
</evidence>
<comment type="caution">
    <text evidence="1">The sequence shown here is derived from an EMBL/GenBank/DDBJ whole genome shotgun (WGS) entry which is preliminary data.</text>
</comment>
<proteinExistence type="predicted"/>
<organism evidence="1 2">
    <name type="scientific">Bifidobacterium adolescentis</name>
    <dbReference type="NCBI Taxonomy" id="1680"/>
    <lineage>
        <taxon>Bacteria</taxon>
        <taxon>Bacillati</taxon>
        <taxon>Actinomycetota</taxon>
        <taxon>Actinomycetes</taxon>
        <taxon>Bifidobacteriales</taxon>
        <taxon>Bifidobacteriaceae</taxon>
        <taxon>Bifidobacterium</taxon>
    </lineage>
</organism>
<accession>A0A6A2R8R8</accession>
<dbReference type="EMBL" id="WDIP01000010">
    <property type="protein sequence ID" value="KAB5883466.1"/>
    <property type="molecule type" value="Genomic_DNA"/>
</dbReference>
<gene>
    <name evidence="1" type="ORF">GA629_08885</name>
</gene>
<evidence type="ECO:0000313" key="2">
    <source>
        <dbReference type="Proteomes" id="UP000470200"/>
    </source>
</evidence>
<protein>
    <submittedName>
        <fullName evidence="1">Uncharacterized protein</fullName>
    </submittedName>
</protein>
<name>A0A6A2R8R8_BIFAD</name>
<dbReference type="AlphaFoldDB" id="A0A6A2R8R8"/>